<dbReference type="Pfam" id="PF07514">
    <property type="entry name" value="TraI_2"/>
    <property type="match status" value="1"/>
</dbReference>
<dbReference type="InterPro" id="IPR036388">
    <property type="entry name" value="WH-like_DNA-bd_sf"/>
</dbReference>
<dbReference type="InterPro" id="IPR011093">
    <property type="entry name" value="TraI_2_C"/>
</dbReference>
<dbReference type="NCBIfam" id="TIGR03760">
    <property type="entry name" value="ICE_TraI_Pfluor"/>
    <property type="match status" value="1"/>
</dbReference>
<comment type="caution">
    <text evidence="4">The sequence shown here is derived from an EMBL/GenBank/DDBJ whole genome shotgun (WGS) entry which is preliminary data.</text>
</comment>
<reference evidence="4 5" key="1">
    <citation type="submission" date="2015-09" db="EMBL/GenBank/DDBJ databases">
        <title>Genome announcement of multiple Pseudomonas syringae strains.</title>
        <authorList>
            <person name="Thakur S."/>
            <person name="Wang P.W."/>
            <person name="Gong Y."/>
            <person name="Weir B.S."/>
            <person name="Guttman D.S."/>
        </authorList>
    </citation>
    <scope>NUCLEOTIDE SEQUENCE [LARGE SCALE GENOMIC DNA]</scope>
    <source>
        <strain evidence="4 5">ICMP3962</strain>
    </source>
</reference>
<evidence type="ECO:0000256" key="1">
    <source>
        <dbReference type="SAM" id="MobiDB-lite"/>
    </source>
</evidence>
<dbReference type="EMBL" id="LJRQ01000195">
    <property type="protein sequence ID" value="KPZ12404.1"/>
    <property type="molecule type" value="Genomic_DNA"/>
</dbReference>
<organism evidence="4 5">
    <name type="scientific">Pseudomonas amygdali pv. ulmi</name>
    <dbReference type="NCBI Taxonomy" id="251720"/>
    <lineage>
        <taxon>Bacteria</taxon>
        <taxon>Pseudomonadati</taxon>
        <taxon>Pseudomonadota</taxon>
        <taxon>Gammaproteobacteria</taxon>
        <taxon>Pseudomonadales</taxon>
        <taxon>Pseudomonadaceae</taxon>
        <taxon>Pseudomonas</taxon>
        <taxon>Pseudomonas amygdali</taxon>
    </lineage>
</organism>
<accession>A0A0Q0EN90</accession>
<sequence>MLKFFKSRKGTDQVPAPSIEGYLLPEAGPALLQTPRRQKLIENIWQRTSLSKKQFERLYLAPITRYASLVQQLPASENHHHSYPGGMLDHGLEIVAYALKMRQSMMLPVGATPETQAEQSEVWSAAIAYAALLHDIGKIAVDLHVELKGGALWHPWNGTLNGPYRVRYRKGRDYKLHNAAAGLLYAPLLGPEILDWLSGYHELWASLIYVLAGQYEHAGVLGDLVVRADQASVAQELGGNPTRATAAPKQSLQRKLVDGLRYLLTEELKLNQPEASDGWLTDEGLWLVSKTVSDRLRAYLLSQGVEGIPDKNSAVFNVLQDNGIAQVNAEGKAIWKATVLSQTGWKNTFTFLRLSPALIWDAKERPPSFLGSVTVEGEATQAVDAAQIKQPGPVAMQLGDASVVATTPGDAPQTAAHNDGLDAAGDHVDELLDLFGMSEPAPVIKESIPTVQPCHSVPDSESSGPASQPRVSVQPAEYPSNLVVDADENPPSSAQLLDPSGVDVGVTSTKKSQGQHFLDWVRMGVLTHKIVINDAKAKVHTVDGTAFLVTPEIFRRYSQEHVDVAKEAKAQGFDEDWRWVQRCFEKLGVHRKRSNGLNIWTCDIKGPRKSKNLKGYLLTDPRLLFNEVPYDNPSVALISTESSQAG</sequence>
<evidence type="ECO:0000313" key="5">
    <source>
        <dbReference type="Proteomes" id="UP000050266"/>
    </source>
</evidence>
<feature type="compositionally biased region" description="Polar residues" evidence="1">
    <location>
        <begin position="459"/>
        <end position="471"/>
    </location>
</feature>
<dbReference type="OrthoDB" id="6190309at2"/>
<dbReference type="PATRIC" id="fig|251720.4.peg.1923"/>
<gene>
    <name evidence="4" type="ORF">ALO41_200014</name>
</gene>
<dbReference type="Gene3D" id="2.40.10.200">
    <property type="entry name" value="STY4665 C-terminal domain-like"/>
    <property type="match status" value="1"/>
</dbReference>
<evidence type="ECO:0000313" key="4">
    <source>
        <dbReference type="EMBL" id="KPZ12404.1"/>
    </source>
</evidence>
<dbReference type="InterPro" id="IPR011119">
    <property type="entry name" value="Unchr_helicase_relaxase_TraI"/>
</dbReference>
<dbReference type="Proteomes" id="UP000050266">
    <property type="component" value="Unassembled WGS sequence"/>
</dbReference>
<dbReference type="Gene3D" id="1.10.10.10">
    <property type="entry name" value="Winged helix-like DNA-binding domain superfamily/Winged helix DNA-binding domain"/>
    <property type="match status" value="1"/>
</dbReference>
<dbReference type="SUPFAM" id="SSF109604">
    <property type="entry name" value="HD-domain/PDEase-like"/>
    <property type="match status" value="1"/>
</dbReference>
<name>A0A0Q0EN90_PSEA0</name>
<dbReference type="InterPro" id="IPR022391">
    <property type="entry name" value="ICE_relaxase_PFGI-1"/>
</dbReference>
<dbReference type="SUPFAM" id="SSF46785">
    <property type="entry name" value="Winged helix' DNA-binding domain"/>
    <property type="match status" value="1"/>
</dbReference>
<evidence type="ECO:0008006" key="6">
    <source>
        <dbReference type="Google" id="ProtNLM"/>
    </source>
</evidence>
<feature type="domain" description="Putative conjugal transfer nickase/helicase TraI C-terminal" evidence="3">
    <location>
        <begin position="513"/>
        <end position="636"/>
    </location>
</feature>
<evidence type="ECO:0000259" key="3">
    <source>
        <dbReference type="Pfam" id="PF07515"/>
    </source>
</evidence>
<dbReference type="RefSeq" id="WP_081026767.1">
    <property type="nucleotide sequence ID" value="NZ_LIHQ01000216.1"/>
</dbReference>
<evidence type="ECO:0000259" key="2">
    <source>
        <dbReference type="Pfam" id="PF07514"/>
    </source>
</evidence>
<feature type="region of interest" description="Disordered" evidence="1">
    <location>
        <begin position="450"/>
        <end position="508"/>
    </location>
</feature>
<feature type="domain" description="Uncharacterised" evidence="2">
    <location>
        <begin position="21"/>
        <end position="334"/>
    </location>
</feature>
<dbReference type="InterPro" id="IPR036390">
    <property type="entry name" value="WH_DNA-bd_sf"/>
</dbReference>
<dbReference type="Pfam" id="PF07515">
    <property type="entry name" value="TraI_2_C"/>
    <property type="match status" value="1"/>
</dbReference>
<dbReference type="AlphaFoldDB" id="A0A0Q0EN90"/>
<dbReference type="Gene3D" id="1.10.3210.40">
    <property type="match status" value="1"/>
</dbReference>
<dbReference type="NCBIfam" id="NF041494">
    <property type="entry name" value="MobH"/>
    <property type="match status" value="1"/>
</dbReference>
<protein>
    <recommendedName>
        <fullName evidence="6">Relaxase</fullName>
    </recommendedName>
</protein>
<proteinExistence type="predicted"/>